<sequence length="175" mass="20064">MFPILPPTLRRLLGRPTKVRRKEPDEPQTIERLSKRGVDIRYSKCKRIGHNKRSYKEEVSQNIPVKRHKVGVPTQQQATPNQSAPGILVFDLEIEKTVRANRKETKLQKKQSGVVGTQSNLPPEIEVDDEVESRVNENPTQTLESKKVEIDSPEEVLNARVDENPNLADRMIRDK</sequence>
<gene>
    <name evidence="2" type="ORF">PVK06_016606</name>
</gene>
<feature type="compositionally biased region" description="Polar residues" evidence="1">
    <location>
        <begin position="110"/>
        <end position="121"/>
    </location>
</feature>
<organism evidence="2 3">
    <name type="scientific">Gossypium arboreum</name>
    <name type="common">Tree cotton</name>
    <name type="synonym">Gossypium nanking</name>
    <dbReference type="NCBI Taxonomy" id="29729"/>
    <lineage>
        <taxon>Eukaryota</taxon>
        <taxon>Viridiplantae</taxon>
        <taxon>Streptophyta</taxon>
        <taxon>Embryophyta</taxon>
        <taxon>Tracheophyta</taxon>
        <taxon>Spermatophyta</taxon>
        <taxon>Magnoliopsida</taxon>
        <taxon>eudicotyledons</taxon>
        <taxon>Gunneridae</taxon>
        <taxon>Pentapetalae</taxon>
        <taxon>rosids</taxon>
        <taxon>malvids</taxon>
        <taxon>Malvales</taxon>
        <taxon>Malvaceae</taxon>
        <taxon>Malvoideae</taxon>
        <taxon>Gossypium</taxon>
    </lineage>
</organism>
<dbReference type="EMBL" id="JARKNE010000005">
    <property type="protein sequence ID" value="KAK5832803.1"/>
    <property type="molecule type" value="Genomic_DNA"/>
</dbReference>
<proteinExistence type="predicted"/>
<protein>
    <submittedName>
        <fullName evidence="2">Uncharacterized protein</fullName>
    </submittedName>
</protein>
<name>A0ABR0Q1E4_GOSAR</name>
<evidence type="ECO:0000256" key="1">
    <source>
        <dbReference type="SAM" id="MobiDB-lite"/>
    </source>
</evidence>
<evidence type="ECO:0000313" key="2">
    <source>
        <dbReference type="EMBL" id="KAK5832803.1"/>
    </source>
</evidence>
<comment type="caution">
    <text evidence="2">The sequence shown here is derived from an EMBL/GenBank/DDBJ whole genome shotgun (WGS) entry which is preliminary data.</text>
</comment>
<feature type="region of interest" description="Disordered" evidence="1">
    <location>
        <begin position="104"/>
        <end position="146"/>
    </location>
</feature>
<keyword evidence="3" id="KW-1185">Reference proteome</keyword>
<dbReference type="Proteomes" id="UP001358586">
    <property type="component" value="Chromosome 5"/>
</dbReference>
<evidence type="ECO:0000313" key="3">
    <source>
        <dbReference type="Proteomes" id="UP001358586"/>
    </source>
</evidence>
<reference evidence="2 3" key="1">
    <citation type="submission" date="2023-03" db="EMBL/GenBank/DDBJ databases">
        <title>WGS of Gossypium arboreum.</title>
        <authorList>
            <person name="Yu D."/>
        </authorList>
    </citation>
    <scope>NUCLEOTIDE SEQUENCE [LARGE SCALE GENOMIC DNA]</scope>
    <source>
        <tissue evidence="2">Leaf</tissue>
    </source>
</reference>
<accession>A0ABR0Q1E4</accession>